<proteinExistence type="predicted"/>
<organism evidence="2">
    <name type="scientific">Setaria italica</name>
    <name type="common">Foxtail millet</name>
    <name type="synonym">Panicum italicum</name>
    <dbReference type="NCBI Taxonomy" id="4555"/>
    <lineage>
        <taxon>Eukaryota</taxon>
        <taxon>Viridiplantae</taxon>
        <taxon>Streptophyta</taxon>
        <taxon>Embryophyta</taxon>
        <taxon>Tracheophyta</taxon>
        <taxon>Spermatophyta</taxon>
        <taxon>Magnoliopsida</taxon>
        <taxon>Liliopsida</taxon>
        <taxon>Poales</taxon>
        <taxon>Poaceae</taxon>
        <taxon>PACMAD clade</taxon>
        <taxon>Panicoideae</taxon>
        <taxon>Panicodae</taxon>
        <taxon>Paniceae</taxon>
        <taxon>Cenchrinae</taxon>
        <taxon>Setaria</taxon>
    </lineage>
</organism>
<feature type="transmembrane region" description="Helical" evidence="1">
    <location>
        <begin position="104"/>
        <end position="122"/>
    </location>
</feature>
<accession>A0A368SGG4</accession>
<dbReference type="GO" id="GO:0016020">
    <property type="term" value="C:membrane"/>
    <property type="evidence" value="ECO:0007669"/>
    <property type="project" value="InterPro"/>
</dbReference>
<dbReference type="InterPro" id="IPR005352">
    <property type="entry name" value="Erg28"/>
</dbReference>
<feature type="transmembrane region" description="Helical" evidence="1">
    <location>
        <begin position="128"/>
        <end position="148"/>
    </location>
</feature>
<dbReference type="OrthoDB" id="626714at2759"/>
<dbReference type="EMBL" id="CM003536">
    <property type="protein sequence ID" value="RCV41529.1"/>
    <property type="molecule type" value="Genomic_DNA"/>
</dbReference>
<dbReference type="PANTHER" id="PTHR15451">
    <property type="entry name" value="ERGOSTEROL BIOSYNTHETIC PROTEIN 28-RELATED"/>
    <property type="match status" value="1"/>
</dbReference>
<keyword evidence="1" id="KW-0472">Membrane</keyword>
<evidence type="ECO:0000256" key="1">
    <source>
        <dbReference type="SAM" id="Phobius"/>
    </source>
</evidence>
<reference evidence="2" key="1">
    <citation type="journal article" date="2012" name="Nat. Biotechnol.">
        <title>Reference genome sequence of the model plant Setaria.</title>
        <authorList>
            <person name="Bennetzen J.L."/>
            <person name="Schmutz J."/>
            <person name="Wang H."/>
            <person name="Percifield R."/>
            <person name="Hawkins J."/>
            <person name="Pontaroli A.C."/>
            <person name="Estep M."/>
            <person name="Feng L."/>
            <person name="Vaughn J.N."/>
            <person name="Grimwood J."/>
            <person name="Jenkins J."/>
            <person name="Barry K."/>
            <person name="Lindquist E."/>
            <person name="Hellsten U."/>
            <person name="Deshpande S."/>
            <person name="Wang X."/>
            <person name="Wu X."/>
            <person name="Mitros T."/>
            <person name="Triplett J."/>
            <person name="Yang X."/>
            <person name="Ye C.Y."/>
            <person name="Mauro-Herrera M."/>
            <person name="Wang L."/>
            <person name="Li P."/>
            <person name="Sharma M."/>
            <person name="Sharma R."/>
            <person name="Ronald P.C."/>
            <person name="Panaud O."/>
            <person name="Kellogg E.A."/>
            <person name="Brutnell T.P."/>
            <person name="Doust A.N."/>
            <person name="Tuskan G.A."/>
            <person name="Rokhsar D."/>
            <person name="Devos K.M."/>
        </authorList>
    </citation>
    <scope>NUCLEOTIDE SEQUENCE [LARGE SCALE GENOMIC DNA]</scope>
    <source>
        <strain evidence="2">Yugu1</strain>
    </source>
</reference>
<dbReference type="Pfam" id="PF03694">
    <property type="entry name" value="Erg28"/>
    <property type="match status" value="1"/>
</dbReference>
<keyword evidence="1" id="KW-0812">Transmembrane</keyword>
<evidence type="ECO:0008006" key="3">
    <source>
        <dbReference type="Google" id="ProtNLM"/>
    </source>
</evidence>
<sequence>MGLLKPTNTGNTIPGDRPIHTHSRCRRPLHPRPVSSLCLAIVPCTSAMAQAKKGGGGVPALGWWLMTVGTVRLPFAWPCFFGSASLCSATYSQAQGADVHGRTVGVWTLLSCTLCFLCAFNLGSRPIYAATFLSLVYAYGHFVVESLVYHTVRAANLAGLGFFAVTAMVWMLLQWNSHAPRAANKQP</sequence>
<dbReference type="STRING" id="4555.A0A368SGG4"/>
<feature type="transmembrane region" description="Helical" evidence="1">
    <location>
        <begin position="155"/>
        <end position="173"/>
    </location>
</feature>
<protein>
    <recommendedName>
        <fullName evidence="3">Ergosterol biosynthetic protein 28</fullName>
    </recommendedName>
</protein>
<dbReference type="PANTHER" id="PTHR15451:SF24">
    <property type="entry name" value="ERGOSTEROL BIOSYNTHETIC PROTEIN 28"/>
    <property type="match status" value="1"/>
</dbReference>
<dbReference type="AlphaFoldDB" id="A0A368SGG4"/>
<name>A0A368SGG4_SETIT</name>
<reference evidence="2" key="2">
    <citation type="submission" date="2015-07" db="EMBL/GenBank/DDBJ databases">
        <authorList>
            <person name="Noorani M."/>
        </authorList>
    </citation>
    <scope>NUCLEOTIDE SEQUENCE</scope>
    <source>
        <strain evidence="2">Yugu1</strain>
    </source>
</reference>
<gene>
    <name evidence="2" type="ORF">SETIT_9G143400v2</name>
</gene>
<keyword evidence="1" id="KW-1133">Transmembrane helix</keyword>
<evidence type="ECO:0000313" key="2">
    <source>
        <dbReference type="EMBL" id="RCV41529.1"/>
    </source>
</evidence>